<dbReference type="GO" id="GO:0000049">
    <property type="term" value="F:tRNA binding"/>
    <property type="evidence" value="ECO:0007669"/>
    <property type="project" value="TreeGrafter"/>
</dbReference>
<dbReference type="PROSITE" id="PS51163">
    <property type="entry name" value="YRDC"/>
    <property type="match status" value="1"/>
</dbReference>
<dbReference type="PANTHER" id="PTHR17490:SF16">
    <property type="entry name" value="THREONYLCARBAMOYL-AMP SYNTHASE"/>
    <property type="match status" value="1"/>
</dbReference>
<dbReference type="InterPro" id="IPR017945">
    <property type="entry name" value="DHBP_synth_RibB-like_a/b_dom"/>
</dbReference>
<protein>
    <recommendedName>
        <fullName evidence="4">Threonylcarbamoyl-AMP synthase</fullName>
        <ecNumber evidence="3">2.7.7.87</ecNumber>
    </recommendedName>
    <alternativeName>
        <fullName evidence="11">L-threonylcarbamoyladenylate synthase</fullName>
    </alternativeName>
</protein>
<keyword evidence="7" id="KW-0819">tRNA processing</keyword>
<dbReference type="InterPro" id="IPR006070">
    <property type="entry name" value="Sua5-like_dom"/>
</dbReference>
<evidence type="ECO:0000256" key="2">
    <source>
        <dbReference type="ARBA" id="ARBA00007663"/>
    </source>
</evidence>
<evidence type="ECO:0000259" key="13">
    <source>
        <dbReference type="PROSITE" id="PS51163"/>
    </source>
</evidence>
<comment type="subcellular location">
    <subcellularLocation>
        <location evidence="1">Cytoplasm</location>
    </subcellularLocation>
</comment>
<dbReference type="GO" id="GO:0061710">
    <property type="term" value="F:L-threonylcarbamoyladenylate synthase"/>
    <property type="evidence" value="ECO:0007669"/>
    <property type="project" value="UniProtKB-EC"/>
</dbReference>
<name>A0AAD9FRL6_PAPLA</name>
<evidence type="ECO:0000256" key="8">
    <source>
        <dbReference type="ARBA" id="ARBA00022695"/>
    </source>
</evidence>
<dbReference type="FunFam" id="3.90.870.10:FF:000009">
    <property type="entry name" value="Threonylcarbamoyl-AMP synthase, putative"/>
    <property type="match status" value="1"/>
</dbReference>
<organism evidence="14 15">
    <name type="scientific">Papiliotrema laurentii</name>
    <name type="common">Cryptococcus laurentii</name>
    <dbReference type="NCBI Taxonomy" id="5418"/>
    <lineage>
        <taxon>Eukaryota</taxon>
        <taxon>Fungi</taxon>
        <taxon>Dikarya</taxon>
        <taxon>Basidiomycota</taxon>
        <taxon>Agaricomycotina</taxon>
        <taxon>Tremellomycetes</taxon>
        <taxon>Tremellales</taxon>
        <taxon>Rhynchogastremaceae</taxon>
        <taxon>Papiliotrema</taxon>
    </lineage>
</organism>
<dbReference type="InterPro" id="IPR005145">
    <property type="entry name" value="Sua5_C"/>
</dbReference>
<evidence type="ECO:0000256" key="4">
    <source>
        <dbReference type="ARBA" id="ARBA00015492"/>
    </source>
</evidence>
<dbReference type="Gene3D" id="3.90.870.10">
    <property type="entry name" value="DHBP synthase"/>
    <property type="match status" value="1"/>
</dbReference>
<keyword evidence="6" id="KW-0808">Transferase</keyword>
<dbReference type="Pfam" id="PF01300">
    <property type="entry name" value="Sua5_yciO_yrdC"/>
    <property type="match status" value="1"/>
</dbReference>
<dbReference type="Gene3D" id="3.40.50.11030">
    <property type="entry name" value="Threonylcarbamoyl-AMP synthase, C-terminal domain"/>
    <property type="match status" value="1"/>
</dbReference>
<dbReference type="SUPFAM" id="SSF55821">
    <property type="entry name" value="YrdC/RibB"/>
    <property type="match status" value="1"/>
</dbReference>
<dbReference type="Proteomes" id="UP001182556">
    <property type="component" value="Unassembled WGS sequence"/>
</dbReference>
<evidence type="ECO:0000256" key="9">
    <source>
        <dbReference type="ARBA" id="ARBA00022741"/>
    </source>
</evidence>
<dbReference type="Pfam" id="PF03481">
    <property type="entry name" value="Sua5_C"/>
    <property type="match status" value="1"/>
</dbReference>
<comment type="similarity">
    <text evidence="2">Belongs to the SUA5 family.</text>
</comment>
<accession>A0AAD9FRL6</accession>
<dbReference type="EC" id="2.7.7.87" evidence="3"/>
<evidence type="ECO:0000256" key="11">
    <source>
        <dbReference type="ARBA" id="ARBA00029774"/>
    </source>
</evidence>
<keyword evidence="10" id="KW-0067">ATP-binding</keyword>
<keyword evidence="5" id="KW-0963">Cytoplasm</keyword>
<sequence length="495" mass="52773">MRGSSIAGLPSVPRPSSCRLGPLRRYYTHQLTAKHPSTMTTSTPILPCDHSAIQIHPSLPPAHRLQSPSFTIPPETLQHLQTASRHLHAGRTVAVPTETVYGLAASSLNPEACRLVYQIKNRPSDNPLIIHVSSLDMLRRLLPSSYALSELYLGLIDAFWPGPLTLLFPSPHPPPPPAPQTNAIRMPQHPLALALIHESDLPLSAPSANSSGRPSPTQARHVYNDLNGKQGLGCILDGGECGVGVESTVVNGLGWVRGGGGFIDILRPGGLGVEEIAKVVARVDGAEGLTEIRVHGKPWRTNAIASSSKVLLPERVVELTPDLPPSTPGQKYRHYSPRVPVYLLLPSNTFPRPDSLATTDNSPESVIKPIIAAVRNGKRPKLGLLHYEGSPLAKRLLRDTPEAQFKAISLGPDSASAAQRLFSGMLALEGSRRGVDDKERIDDGVDAILVEGCTDDGLGLAVMERVGKAVGGGGKTGNLGNGQGEGAGRFWVEVQ</sequence>
<evidence type="ECO:0000313" key="14">
    <source>
        <dbReference type="EMBL" id="KAK1924945.1"/>
    </source>
</evidence>
<comment type="caution">
    <text evidence="14">The sequence shown here is derived from an EMBL/GenBank/DDBJ whole genome shotgun (WGS) entry which is preliminary data.</text>
</comment>
<dbReference type="InterPro" id="IPR050156">
    <property type="entry name" value="TC-AMP_synthase_SUA5"/>
</dbReference>
<proteinExistence type="inferred from homology"/>
<dbReference type="EMBL" id="JAODAN010000004">
    <property type="protein sequence ID" value="KAK1924945.1"/>
    <property type="molecule type" value="Genomic_DNA"/>
</dbReference>
<keyword evidence="9" id="KW-0547">Nucleotide-binding</keyword>
<evidence type="ECO:0000256" key="3">
    <source>
        <dbReference type="ARBA" id="ARBA00012584"/>
    </source>
</evidence>
<dbReference type="PANTHER" id="PTHR17490">
    <property type="entry name" value="SUA5"/>
    <property type="match status" value="1"/>
</dbReference>
<dbReference type="InterPro" id="IPR038385">
    <property type="entry name" value="Sua5/YwlC_C"/>
</dbReference>
<reference evidence="14" key="1">
    <citation type="submission" date="2023-02" db="EMBL/GenBank/DDBJ databases">
        <title>Identification and recombinant expression of a fungal hydrolase from Papiliotrema laurentii that hydrolyzes apple cutin and clears colloidal polyester polyurethane.</title>
        <authorList>
            <consortium name="DOE Joint Genome Institute"/>
            <person name="Roman V.A."/>
            <person name="Bojanowski C."/>
            <person name="Crable B.R."/>
            <person name="Wagner D.N."/>
            <person name="Hung C.S."/>
            <person name="Nadeau L.J."/>
            <person name="Schratz L."/>
            <person name="Haridas S."/>
            <person name="Pangilinan J."/>
            <person name="Lipzen A."/>
            <person name="Na H."/>
            <person name="Yan M."/>
            <person name="Ng V."/>
            <person name="Grigoriev I.V."/>
            <person name="Spatafora J.W."/>
            <person name="Barlow D."/>
            <person name="Biffinger J."/>
            <person name="Kelley-Loughnane N."/>
            <person name="Varaljay V.A."/>
            <person name="Crookes-Goodson W.J."/>
        </authorList>
    </citation>
    <scope>NUCLEOTIDE SEQUENCE</scope>
    <source>
        <strain evidence="14">5307AH</strain>
    </source>
</reference>
<feature type="domain" description="YrdC-like" evidence="13">
    <location>
        <begin position="77"/>
        <end position="271"/>
    </location>
</feature>
<evidence type="ECO:0000256" key="12">
    <source>
        <dbReference type="ARBA" id="ARBA00048366"/>
    </source>
</evidence>
<evidence type="ECO:0000256" key="1">
    <source>
        <dbReference type="ARBA" id="ARBA00004496"/>
    </source>
</evidence>
<evidence type="ECO:0000256" key="7">
    <source>
        <dbReference type="ARBA" id="ARBA00022694"/>
    </source>
</evidence>
<gene>
    <name evidence="14" type="ORF">DB88DRAFT_487413</name>
</gene>
<keyword evidence="8" id="KW-0548">Nucleotidyltransferase</keyword>
<evidence type="ECO:0000313" key="15">
    <source>
        <dbReference type="Proteomes" id="UP001182556"/>
    </source>
</evidence>
<dbReference type="GO" id="GO:0005524">
    <property type="term" value="F:ATP binding"/>
    <property type="evidence" value="ECO:0007669"/>
    <property type="project" value="UniProtKB-KW"/>
</dbReference>
<evidence type="ECO:0000256" key="6">
    <source>
        <dbReference type="ARBA" id="ARBA00022679"/>
    </source>
</evidence>
<dbReference type="NCBIfam" id="TIGR00057">
    <property type="entry name" value="L-threonylcarbamoyladenylate synthase"/>
    <property type="match status" value="1"/>
</dbReference>
<dbReference type="GO" id="GO:0006450">
    <property type="term" value="P:regulation of translational fidelity"/>
    <property type="evidence" value="ECO:0007669"/>
    <property type="project" value="TreeGrafter"/>
</dbReference>
<dbReference type="GO" id="GO:0003725">
    <property type="term" value="F:double-stranded RNA binding"/>
    <property type="evidence" value="ECO:0007669"/>
    <property type="project" value="InterPro"/>
</dbReference>
<dbReference type="GO" id="GO:0005737">
    <property type="term" value="C:cytoplasm"/>
    <property type="evidence" value="ECO:0007669"/>
    <property type="project" value="UniProtKB-SubCell"/>
</dbReference>
<evidence type="ECO:0000256" key="10">
    <source>
        <dbReference type="ARBA" id="ARBA00022840"/>
    </source>
</evidence>
<dbReference type="GO" id="GO:0008033">
    <property type="term" value="P:tRNA processing"/>
    <property type="evidence" value="ECO:0007669"/>
    <property type="project" value="UniProtKB-KW"/>
</dbReference>
<comment type="catalytic activity">
    <reaction evidence="12">
        <text>L-threonine + hydrogencarbonate + ATP = L-threonylcarbamoyladenylate + diphosphate + H2O</text>
        <dbReference type="Rhea" id="RHEA:36407"/>
        <dbReference type="ChEBI" id="CHEBI:15377"/>
        <dbReference type="ChEBI" id="CHEBI:17544"/>
        <dbReference type="ChEBI" id="CHEBI:30616"/>
        <dbReference type="ChEBI" id="CHEBI:33019"/>
        <dbReference type="ChEBI" id="CHEBI:57926"/>
        <dbReference type="ChEBI" id="CHEBI:73682"/>
        <dbReference type="EC" id="2.7.7.87"/>
    </reaction>
</comment>
<dbReference type="AlphaFoldDB" id="A0AAD9FRL6"/>
<evidence type="ECO:0000256" key="5">
    <source>
        <dbReference type="ARBA" id="ARBA00022490"/>
    </source>
</evidence>
<keyword evidence="15" id="KW-1185">Reference proteome</keyword>